<name>A0ABT7MW46_9MICO</name>
<comment type="caution">
    <text evidence="6">The sequence shown here is derived from an EMBL/GenBank/DDBJ whole genome shotgun (WGS) entry which is preliminary data.</text>
</comment>
<keyword evidence="3" id="KW-0998">Cell outer membrane</keyword>
<evidence type="ECO:0000256" key="3">
    <source>
        <dbReference type="ARBA" id="ARBA00023237"/>
    </source>
</evidence>
<keyword evidence="7" id="KW-1185">Reference proteome</keyword>
<evidence type="ECO:0000256" key="2">
    <source>
        <dbReference type="ARBA" id="ARBA00023136"/>
    </source>
</evidence>
<dbReference type="InterPro" id="IPR050330">
    <property type="entry name" value="Bact_OuterMem_StrucFunc"/>
</dbReference>
<dbReference type="RefSeq" id="WP_286287226.1">
    <property type="nucleotide sequence ID" value="NZ_JASXSZ010000001.1"/>
</dbReference>
<dbReference type="PROSITE" id="PS51123">
    <property type="entry name" value="OMPA_2"/>
    <property type="match status" value="1"/>
</dbReference>
<evidence type="ECO:0000313" key="7">
    <source>
        <dbReference type="Proteomes" id="UP001235064"/>
    </source>
</evidence>
<dbReference type="CDD" id="cd07185">
    <property type="entry name" value="OmpA_C-like"/>
    <property type="match status" value="1"/>
</dbReference>
<protein>
    <submittedName>
        <fullName evidence="6">OmpA family protein</fullName>
    </submittedName>
</protein>
<gene>
    <name evidence="6" type="ORF">QSV35_04810</name>
</gene>
<dbReference type="InterPro" id="IPR036737">
    <property type="entry name" value="OmpA-like_sf"/>
</dbReference>
<dbReference type="PANTHER" id="PTHR30329:SF21">
    <property type="entry name" value="LIPOPROTEIN YIAD-RELATED"/>
    <property type="match status" value="1"/>
</dbReference>
<dbReference type="SUPFAM" id="SSF103088">
    <property type="entry name" value="OmpA-like"/>
    <property type="match status" value="1"/>
</dbReference>
<sequence length="414" mass="42899">MNIVKAESARALVKERRRSVRRPSKWLFALLAAAVVLLTAGCGVVDGPQSTVTPRGAADALVVIAGVHQGMPAADIPVELQKTVTTAVEAKAPVTVVANDGTPRVVFHAADYSINTANPQAHDNTVNAVVRAMLTAVKSARASSNGDNLGGSLSVASDQLTADKAKAGAIIIVDNGLSDLGYPALTTPGLLDTNAGNQVVQFARDHHQMLSLPHGTTAYLVGFGYTAAPQQDLTPAQRGNVTDTWGAYLRAAGATVTTITVPRFGDGPKTTYTSTLVTPGTYAQLSVTHTGTTVQANLPADVLFDYGSAALRGDDATTTALQEAATFLAATPGPVTITGYTDQTGTASSNLVLSRERAISMRDWLVAHGGIDPNRLTVDGKGEADPVIPNATTPEQNQQNRRVTITVATTAGSN</sequence>
<evidence type="ECO:0000259" key="5">
    <source>
        <dbReference type="PROSITE" id="PS51123"/>
    </source>
</evidence>
<dbReference type="EMBL" id="JASXSZ010000001">
    <property type="protein sequence ID" value="MDL9978643.1"/>
    <property type="molecule type" value="Genomic_DNA"/>
</dbReference>
<dbReference type="PANTHER" id="PTHR30329">
    <property type="entry name" value="STATOR ELEMENT OF FLAGELLAR MOTOR COMPLEX"/>
    <property type="match status" value="1"/>
</dbReference>
<dbReference type="PRINTS" id="PR01021">
    <property type="entry name" value="OMPADOMAIN"/>
</dbReference>
<proteinExistence type="predicted"/>
<dbReference type="Gene3D" id="3.30.1330.60">
    <property type="entry name" value="OmpA-like domain"/>
    <property type="match status" value="1"/>
</dbReference>
<dbReference type="Pfam" id="PF00691">
    <property type="entry name" value="OmpA"/>
    <property type="match status" value="1"/>
</dbReference>
<organism evidence="6 7">
    <name type="scientific">Microbacterium candidum</name>
    <dbReference type="NCBI Taxonomy" id="3041922"/>
    <lineage>
        <taxon>Bacteria</taxon>
        <taxon>Bacillati</taxon>
        <taxon>Actinomycetota</taxon>
        <taxon>Actinomycetes</taxon>
        <taxon>Micrococcales</taxon>
        <taxon>Microbacteriaceae</taxon>
        <taxon>Microbacterium</taxon>
    </lineage>
</organism>
<reference evidence="6 7" key="1">
    <citation type="submission" date="2023-06" db="EMBL/GenBank/DDBJ databases">
        <title>Microbacterium sp. nov., isolated from a waste landfill.</title>
        <authorList>
            <person name="Wen W."/>
        </authorList>
    </citation>
    <scope>NUCLEOTIDE SEQUENCE [LARGE SCALE GENOMIC DNA]</scope>
    <source>
        <strain evidence="6 7">ASV49</strain>
    </source>
</reference>
<comment type="subcellular location">
    <subcellularLocation>
        <location evidence="1">Cell outer membrane</location>
    </subcellularLocation>
</comment>
<evidence type="ECO:0000256" key="1">
    <source>
        <dbReference type="ARBA" id="ARBA00004442"/>
    </source>
</evidence>
<accession>A0ABT7MW46</accession>
<dbReference type="InterPro" id="IPR006665">
    <property type="entry name" value="OmpA-like"/>
</dbReference>
<keyword evidence="2 4" id="KW-0472">Membrane</keyword>
<feature type="domain" description="OmpA-like" evidence="5">
    <location>
        <begin position="291"/>
        <end position="411"/>
    </location>
</feature>
<dbReference type="InterPro" id="IPR006664">
    <property type="entry name" value="OMP_bac"/>
</dbReference>
<dbReference type="Proteomes" id="UP001235064">
    <property type="component" value="Unassembled WGS sequence"/>
</dbReference>
<evidence type="ECO:0000313" key="6">
    <source>
        <dbReference type="EMBL" id="MDL9978643.1"/>
    </source>
</evidence>
<evidence type="ECO:0000256" key="4">
    <source>
        <dbReference type="PROSITE-ProRule" id="PRU00473"/>
    </source>
</evidence>